<dbReference type="Gene3D" id="1.10.10.10">
    <property type="entry name" value="Winged helix-like DNA-binding domain superfamily/Winged helix DNA-binding domain"/>
    <property type="match status" value="1"/>
</dbReference>
<organism evidence="4 5">
    <name type="scientific">Haloferula chungangensis</name>
    <dbReference type="NCBI Taxonomy" id="1048331"/>
    <lineage>
        <taxon>Bacteria</taxon>
        <taxon>Pseudomonadati</taxon>
        <taxon>Verrucomicrobiota</taxon>
        <taxon>Verrucomicrobiia</taxon>
        <taxon>Verrucomicrobiales</taxon>
        <taxon>Verrucomicrobiaceae</taxon>
        <taxon>Haloferula</taxon>
    </lineage>
</organism>
<accession>A0ABW2L7M0</accession>
<evidence type="ECO:0000259" key="3">
    <source>
        <dbReference type="Pfam" id="PF17783"/>
    </source>
</evidence>
<dbReference type="InterPro" id="IPR036388">
    <property type="entry name" value="WH-like_DNA-bd_sf"/>
</dbReference>
<protein>
    <submittedName>
        <fullName evidence="4">S1 RNA-binding domain-containing protein</fullName>
    </submittedName>
</protein>
<feature type="domain" description="Conserved virulence factor B first S1" evidence="2">
    <location>
        <begin position="4"/>
        <end position="65"/>
    </location>
</feature>
<evidence type="ECO:0000313" key="4">
    <source>
        <dbReference type="EMBL" id="MFC7337734.1"/>
    </source>
</evidence>
<dbReference type="RefSeq" id="WP_379712310.1">
    <property type="nucleotide sequence ID" value="NZ_JBHTBS010000005.1"/>
</dbReference>
<evidence type="ECO:0000259" key="2">
    <source>
        <dbReference type="Pfam" id="PF13509"/>
    </source>
</evidence>
<reference evidence="5" key="1">
    <citation type="journal article" date="2019" name="Int. J. Syst. Evol. Microbiol.">
        <title>The Global Catalogue of Microorganisms (GCM) 10K type strain sequencing project: providing services to taxonomists for standard genome sequencing and annotation.</title>
        <authorList>
            <consortium name="The Broad Institute Genomics Platform"/>
            <consortium name="The Broad Institute Genome Sequencing Center for Infectious Disease"/>
            <person name="Wu L."/>
            <person name="Ma J."/>
        </authorList>
    </citation>
    <scope>NUCLEOTIDE SEQUENCE [LARGE SCALE GENOMIC DNA]</scope>
    <source>
        <strain evidence="5">CGMCC 4.1467</strain>
    </source>
</reference>
<dbReference type="InterPro" id="IPR014464">
    <property type="entry name" value="CvfB_fam"/>
</dbReference>
<evidence type="ECO:0000313" key="5">
    <source>
        <dbReference type="Proteomes" id="UP001596472"/>
    </source>
</evidence>
<feature type="domain" description="Conserved virulence factor B-like winged helix" evidence="3">
    <location>
        <begin position="220"/>
        <end position="276"/>
    </location>
</feature>
<dbReference type="Pfam" id="PF13509">
    <property type="entry name" value="S1_2"/>
    <property type="match status" value="1"/>
</dbReference>
<dbReference type="InterPro" id="IPR012340">
    <property type="entry name" value="NA-bd_OB-fold"/>
</dbReference>
<comment type="similarity">
    <text evidence="1">Belongs to the CvfB family.</text>
</comment>
<comment type="caution">
    <text evidence="4">The sequence shown here is derived from an EMBL/GenBank/DDBJ whole genome shotgun (WGS) entry which is preliminary data.</text>
</comment>
<dbReference type="InterPro" id="IPR040764">
    <property type="entry name" value="CvfB_WH"/>
</dbReference>
<gene>
    <name evidence="4" type="ORF">ACFQY0_11140</name>
</gene>
<dbReference type="Pfam" id="PF17783">
    <property type="entry name" value="WHD_CvfB"/>
    <property type="match status" value="1"/>
</dbReference>
<dbReference type="Gene3D" id="2.40.50.140">
    <property type="entry name" value="Nucleic acid-binding proteins"/>
    <property type="match status" value="1"/>
</dbReference>
<dbReference type="PANTHER" id="PTHR37296:SF1">
    <property type="entry name" value="CONSERVED VIRULENCE FACTOR B"/>
    <property type="match status" value="1"/>
</dbReference>
<proteinExistence type="inferred from homology"/>
<dbReference type="PANTHER" id="PTHR37296">
    <property type="entry name" value="CONSERVED VIRULENCE FACTOR B"/>
    <property type="match status" value="1"/>
</dbReference>
<dbReference type="EMBL" id="JBHTBS010000005">
    <property type="protein sequence ID" value="MFC7337734.1"/>
    <property type="molecule type" value="Genomic_DNA"/>
</dbReference>
<name>A0ABW2L7M0_9BACT</name>
<dbReference type="Proteomes" id="UP001596472">
    <property type="component" value="Unassembled WGS sequence"/>
</dbReference>
<dbReference type="InterPro" id="IPR039566">
    <property type="entry name" value="CvfB_S1_st"/>
</dbReference>
<dbReference type="PIRSF" id="PIRSF012524">
    <property type="entry name" value="YitL_S1"/>
    <property type="match status" value="1"/>
</dbReference>
<sequence>MAKIGERVALTVLREAPPGVFLDGGEELGEVLLPRREFPPVWEIGGQVRVFLYTDSEDRPIATCKRPKAMPGDFAYLECVATSGVGAFVNWGLQKDLLVPFREQKERMEVGKSYVVHVYVDPESDRVVASRRLNRYLSQEPPNYAEGEEVDLILFGKTDLGYKAIINAKHSGVLFENEVHRRLRAGEETKGYIVQVRKDGKIDLSLYPPGRARIDDLEAQIEDELIKRGGFWDLCDSSSPEEINKALGVSKKAFKQATGALYRRKRITIGKDGIKLIGSEPEEWRPE</sequence>
<keyword evidence="5" id="KW-1185">Reference proteome</keyword>
<evidence type="ECO:0000256" key="1">
    <source>
        <dbReference type="PIRNR" id="PIRNR012524"/>
    </source>
</evidence>